<evidence type="ECO:0000313" key="2">
    <source>
        <dbReference type="EMBL" id="KAJ6978257.1"/>
    </source>
</evidence>
<evidence type="ECO:0000256" key="1">
    <source>
        <dbReference type="SAM" id="MobiDB-lite"/>
    </source>
</evidence>
<sequence length="83" mass="9546">MQSSLHDRVEWENRLHAPGKGMVEETNSYVKLNGGASHKDARQVDCPHEKFRQPRNRRGEKNDGDGLRDHIYPICYENGSKVV</sequence>
<organism evidence="2 3">
    <name type="scientific">Populus alba x Populus x berolinensis</name>
    <dbReference type="NCBI Taxonomy" id="444605"/>
    <lineage>
        <taxon>Eukaryota</taxon>
        <taxon>Viridiplantae</taxon>
        <taxon>Streptophyta</taxon>
        <taxon>Embryophyta</taxon>
        <taxon>Tracheophyta</taxon>
        <taxon>Spermatophyta</taxon>
        <taxon>Magnoliopsida</taxon>
        <taxon>eudicotyledons</taxon>
        <taxon>Gunneridae</taxon>
        <taxon>Pentapetalae</taxon>
        <taxon>rosids</taxon>
        <taxon>fabids</taxon>
        <taxon>Malpighiales</taxon>
        <taxon>Salicaceae</taxon>
        <taxon>Saliceae</taxon>
        <taxon>Populus</taxon>
    </lineage>
</organism>
<comment type="caution">
    <text evidence="2">The sequence shown here is derived from an EMBL/GenBank/DDBJ whole genome shotgun (WGS) entry which is preliminary data.</text>
</comment>
<gene>
    <name evidence="2" type="ORF">NC653_029984</name>
</gene>
<keyword evidence="3" id="KW-1185">Reference proteome</keyword>
<dbReference type="AlphaFoldDB" id="A0AAD6M664"/>
<accession>A0AAD6M664</accession>
<feature type="region of interest" description="Disordered" evidence="1">
    <location>
        <begin position="1"/>
        <end position="70"/>
    </location>
</feature>
<protein>
    <submittedName>
        <fullName evidence="2">Uncharacterized protein</fullName>
    </submittedName>
</protein>
<feature type="compositionally biased region" description="Basic and acidic residues" evidence="1">
    <location>
        <begin position="1"/>
        <end position="15"/>
    </location>
</feature>
<reference evidence="2" key="1">
    <citation type="journal article" date="2023" name="Mol. Ecol. Resour.">
        <title>Chromosome-level genome assembly of a triploid poplar Populus alba 'Berolinensis'.</title>
        <authorList>
            <person name="Chen S."/>
            <person name="Yu Y."/>
            <person name="Wang X."/>
            <person name="Wang S."/>
            <person name="Zhang T."/>
            <person name="Zhou Y."/>
            <person name="He R."/>
            <person name="Meng N."/>
            <person name="Wang Y."/>
            <person name="Liu W."/>
            <person name="Liu Z."/>
            <person name="Liu J."/>
            <person name="Guo Q."/>
            <person name="Huang H."/>
            <person name="Sederoff R.R."/>
            <person name="Wang G."/>
            <person name="Qu G."/>
            <person name="Chen S."/>
        </authorList>
    </citation>
    <scope>NUCLEOTIDE SEQUENCE</scope>
    <source>
        <strain evidence="2">SC-2020</strain>
    </source>
</reference>
<feature type="compositionally biased region" description="Basic and acidic residues" evidence="1">
    <location>
        <begin position="37"/>
        <end position="70"/>
    </location>
</feature>
<dbReference type="Proteomes" id="UP001164929">
    <property type="component" value="Chromosome 12"/>
</dbReference>
<dbReference type="EMBL" id="JAQIZT010000012">
    <property type="protein sequence ID" value="KAJ6978257.1"/>
    <property type="molecule type" value="Genomic_DNA"/>
</dbReference>
<name>A0AAD6M664_9ROSI</name>
<proteinExistence type="predicted"/>
<evidence type="ECO:0000313" key="3">
    <source>
        <dbReference type="Proteomes" id="UP001164929"/>
    </source>
</evidence>